<evidence type="ECO:0000313" key="3">
    <source>
        <dbReference type="EMBL" id="KAG2239139.1"/>
    </source>
</evidence>
<dbReference type="SUPFAM" id="SSF49562">
    <property type="entry name" value="C2 domain (Calcium/lipid-binding domain, CaLB)"/>
    <property type="match status" value="2"/>
</dbReference>
<dbReference type="GO" id="GO:0006952">
    <property type="term" value="P:defense response"/>
    <property type="evidence" value="ECO:0007669"/>
    <property type="project" value="InterPro"/>
</dbReference>
<feature type="compositionally biased region" description="Low complexity" evidence="1">
    <location>
        <begin position="439"/>
        <end position="455"/>
    </location>
</feature>
<dbReference type="OrthoDB" id="270970at2759"/>
<dbReference type="Proteomes" id="UP000886595">
    <property type="component" value="Unassembled WGS sequence"/>
</dbReference>
<organism evidence="3 4">
    <name type="scientific">Brassica carinata</name>
    <name type="common">Ethiopian mustard</name>
    <name type="synonym">Abyssinian cabbage</name>
    <dbReference type="NCBI Taxonomy" id="52824"/>
    <lineage>
        <taxon>Eukaryota</taxon>
        <taxon>Viridiplantae</taxon>
        <taxon>Streptophyta</taxon>
        <taxon>Embryophyta</taxon>
        <taxon>Tracheophyta</taxon>
        <taxon>Spermatophyta</taxon>
        <taxon>Magnoliopsida</taxon>
        <taxon>eudicotyledons</taxon>
        <taxon>Gunneridae</taxon>
        <taxon>Pentapetalae</taxon>
        <taxon>rosids</taxon>
        <taxon>malvids</taxon>
        <taxon>Brassicales</taxon>
        <taxon>Brassicaceae</taxon>
        <taxon>Brassiceae</taxon>
        <taxon>Brassica</taxon>
    </lineage>
</organism>
<evidence type="ECO:0000259" key="2">
    <source>
        <dbReference type="PROSITE" id="PS50004"/>
    </source>
</evidence>
<dbReference type="InterPro" id="IPR044750">
    <property type="entry name" value="C2_SRC2/BAP"/>
</dbReference>
<evidence type="ECO:0000313" key="4">
    <source>
        <dbReference type="Proteomes" id="UP000886595"/>
    </source>
</evidence>
<dbReference type="AlphaFoldDB" id="A0A8X7NWD6"/>
<feature type="region of interest" description="Disordered" evidence="1">
    <location>
        <begin position="436"/>
        <end position="530"/>
    </location>
</feature>
<feature type="compositionally biased region" description="Low complexity" evidence="1">
    <location>
        <begin position="477"/>
        <end position="517"/>
    </location>
</feature>
<dbReference type="InterPro" id="IPR035892">
    <property type="entry name" value="C2_domain_sf"/>
</dbReference>
<evidence type="ECO:0000256" key="1">
    <source>
        <dbReference type="SAM" id="MobiDB-lite"/>
    </source>
</evidence>
<dbReference type="PANTHER" id="PTHR32246">
    <property type="entry name" value="INGRESSION PROTEIN FIC1"/>
    <property type="match status" value="1"/>
</dbReference>
<reference evidence="3 4" key="1">
    <citation type="submission" date="2020-02" db="EMBL/GenBank/DDBJ databases">
        <authorList>
            <person name="Ma Q."/>
            <person name="Huang Y."/>
            <person name="Song X."/>
            <person name="Pei D."/>
        </authorList>
    </citation>
    <scope>NUCLEOTIDE SEQUENCE [LARGE SCALE GENOMIC DNA]</scope>
    <source>
        <strain evidence="3">Sxm20200214</strain>
        <tissue evidence="3">Leaf</tissue>
    </source>
</reference>
<dbReference type="SMART" id="SM00239">
    <property type="entry name" value="C2"/>
    <property type="match status" value="2"/>
</dbReference>
<name>A0A8X7NWD6_BRACI</name>
<proteinExistence type="predicted"/>
<dbReference type="Gene3D" id="2.60.40.150">
    <property type="entry name" value="C2 domain"/>
    <property type="match status" value="1"/>
</dbReference>
<comment type="caution">
    <text evidence="3">The sequence shown here is derived from an EMBL/GenBank/DDBJ whole genome shotgun (WGS) entry which is preliminary data.</text>
</comment>
<dbReference type="Pfam" id="PF00168">
    <property type="entry name" value="C2"/>
    <property type="match status" value="2"/>
</dbReference>
<gene>
    <name evidence="3" type="ORF">Bca52824_089999</name>
</gene>
<dbReference type="InterPro" id="IPR000008">
    <property type="entry name" value="C2_dom"/>
</dbReference>
<feature type="region of interest" description="Disordered" evidence="1">
    <location>
        <begin position="167"/>
        <end position="192"/>
    </location>
</feature>
<dbReference type="PROSITE" id="PS50004">
    <property type="entry name" value="C2"/>
    <property type="match status" value="1"/>
</dbReference>
<sequence length="562" mass="61670">MFPPELQRGRETNPTLELKIISANDVSHIDATYKMDVYAVVSITGGTCQQKQSAKTPIDFYGCSNPTWNHTVKFSIDEEAVQCTLTVKLFSYWLEDENDLYLGQVTISVQELLASNPVKPLTNGMNDKLKLVTYPVKVMDGSKGTLSFSYRFNPVAPLDDMSPSAPDYSLSFGQPVHPTPDPASSGHPVYLNTDPTTLGQPVYLNTDPASSGQSSYLNPDPASLGQPVMFSPQFQTSMRKLKLMLVIKSAKDIKSVSIGNDMSVYASVMIREGYARTKDTSDTPVTYCTYRNPRWDHEVEFCLDEKLVQEGRLTLVVKIIGVRALLGEKGVGAVVVPVQELYGLNPPSPLPSNGNDGDGMSLMTRDVTVSSGRKGTLSFTYKFLAEQAPQQFFMYPIQGTSGYTVIQPGANAVQSNGQLPIYMPPQYHQSQPLHQPLVHTQSQTQPHQSQGYQQYLPTQPHKPQSQNQPFHHPQMHTQSLSLSQQQYSQSQQQVQPQPLLNQLPQTQQPTQPEPQTQGEKPAGKPQGGSTAALGLGAAFVGRVIGGALMGEMMSDEVTIDEA</sequence>
<accession>A0A8X7NWD6</accession>
<keyword evidence="4" id="KW-1185">Reference proteome</keyword>
<dbReference type="EMBL" id="JAAMPC010001604">
    <property type="protein sequence ID" value="KAG2239139.1"/>
    <property type="molecule type" value="Genomic_DNA"/>
</dbReference>
<protein>
    <recommendedName>
        <fullName evidence="2">C2 domain-containing protein</fullName>
    </recommendedName>
</protein>
<dbReference type="CDD" id="cd04051">
    <property type="entry name" value="C2_SRC2_like"/>
    <property type="match status" value="1"/>
</dbReference>
<feature type="domain" description="C2" evidence="2">
    <location>
        <begin position="1"/>
        <end position="123"/>
    </location>
</feature>
<dbReference type="PANTHER" id="PTHR32246:SF137">
    <property type="entry name" value="CALCIUM-DEPENDENT LIPID-BINDING (CALB DOMAIN) FAMILY PROTEIN"/>
    <property type="match status" value="1"/>
</dbReference>